<evidence type="ECO:0000313" key="1">
    <source>
        <dbReference type="EMBL" id="AST58561.1"/>
    </source>
</evidence>
<proteinExistence type="predicted"/>
<evidence type="ECO:0008006" key="3">
    <source>
        <dbReference type="Google" id="ProtNLM"/>
    </source>
</evidence>
<evidence type="ECO:0000313" key="2">
    <source>
        <dbReference type="Proteomes" id="UP000214975"/>
    </source>
</evidence>
<gene>
    <name evidence="1" type="ORF">Thert_02723</name>
</gene>
<dbReference type="EMBL" id="CP016893">
    <property type="protein sequence ID" value="AST58561.1"/>
    <property type="molecule type" value="Genomic_DNA"/>
</dbReference>
<dbReference type="Proteomes" id="UP000214975">
    <property type="component" value="Chromosome"/>
</dbReference>
<name>A0A223I1F8_THETR</name>
<accession>A0A223I1F8</accession>
<sequence>MSKYDFFYTPYKLIEIKNSIVSSNVNKVVSFKKYNDAEERLLLLQKIDKTPYNDIRDIAFSLNNRELYILINYLAGDDFTIDPDKVYEIIRLRFKKKFANILWELYQNNYLKKTYVHYFTKFCNEFKEAFIELFRNEKILQFINEIVVRDDVIKFVCVNISKTRLDLDKFFNTFKISEKLRLGLDIKKYFYLYCDKESYIRSNPEVILDIIKSYNQKELLMFVENYVINVFFSELDSKIMKYILEYNKMPENREIDFFWRDVSEPVWNRCRKWYLDNLMKEHLDGPRYNFWSGYIDYIKDFNVVRRNKRNQAIYFIYFNKFVVVEFDPIGAAYIYKLDIFKQRFGPFANESSSKSDNFFKDESIAIVRIIHKGNWELRAYNTVLLLLKGGLD</sequence>
<organism evidence="1 2">
    <name type="scientific">Thermoanaerobacterium thermosaccharolyticum</name>
    <name type="common">Clostridium thermosaccharolyticum</name>
    <dbReference type="NCBI Taxonomy" id="1517"/>
    <lineage>
        <taxon>Bacteria</taxon>
        <taxon>Bacillati</taxon>
        <taxon>Bacillota</taxon>
        <taxon>Clostridia</taxon>
        <taxon>Thermoanaerobacterales</taxon>
        <taxon>Thermoanaerobacteraceae</taxon>
        <taxon>Thermoanaerobacterium</taxon>
    </lineage>
</organism>
<protein>
    <recommendedName>
        <fullName evidence="3">Zorya protein ZorC EH domain-containing protein</fullName>
    </recommendedName>
</protein>
<reference evidence="1 2" key="1">
    <citation type="submission" date="2016-08" db="EMBL/GenBank/DDBJ databases">
        <title>A novel genetic cassette of butanologenic Thermoanaerobacterium thermosaccharolyticum that directly convert cellulose to butanol.</title>
        <authorList>
            <person name="Li T."/>
            <person name="He J."/>
        </authorList>
    </citation>
    <scope>NUCLEOTIDE SEQUENCE [LARGE SCALE GENOMIC DNA]</scope>
    <source>
        <strain evidence="1 2">TG57</strain>
    </source>
</reference>
<dbReference type="AlphaFoldDB" id="A0A223I1F8"/>